<evidence type="ECO:0000313" key="2">
    <source>
        <dbReference type="EMBL" id="KIJ98835.1"/>
    </source>
</evidence>
<reference evidence="2 3" key="1">
    <citation type="submission" date="2014-04" db="EMBL/GenBank/DDBJ databases">
        <authorList>
            <consortium name="DOE Joint Genome Institute"/>
            <person name="Kuo A."/>
            <person name="Kohler A."/>
            <person name="Nagy L.G."/>
            <person name="Floudas D."/>
            <person name="Copeland A."/>
            <person name="Barry K.W."/>
            <person name="Cichocki N."/>
            <person name="Veneault-Fourrey C."/>
            <person name="LaButti K."/>
            <person name="Lindquist E.A."/>
            <person name="Lipzen A."/>
            <person name="Lundell T."/>
            <person name="Morin E."/>
            <person name="Murat C."/>
            <person name="Sun H."/>
            <person name="Tunlid A."/>
            <person name="Henrissat B."/>
            <person name="Grigoriev I.V."/>
            <person name="Hibbett D.S."/>
            <person name="Martin F."/>
            <person name="Nordberg H.P."/>
            <person name="Cantor M.N."/>
            <person name="Hua S.X."/>
        </authorList>
    </citation>
    <scope>NUCLEOTIDE SEQUENCE [LARGE SCALE GENOMIC DNA]</scope>
    <source>
        <strain evidence="2 3">LaAM-08-1</strain>
    </source>
</reference>
<proteinExistence type="predicted"/>
<accession>A0A0C9X139</accession>
<dbReference type="AlphaFoldDB" id="A0A0C9X139"/>
<dbReference type="Proteomes" id="UP000054477">
    <property type="component" value="Unassembled WGS sequence"/>
</dbReference>
<organism evidence="2 3">
    <name type="scientific">Laccaria amethystina LaAM-08-1</name>
    <dbReference type="NCBI Taxonomy" id="1095629"/>
    <lineage>
        <taxon>Eukaryota</taxon>
        <taxon>Fungi</taxon>
        <taxon>Dikarya</taxon>
        <taxon>Basidiomycota</taxon>
        <taxon>Agaricomycotina</taxon>
        <taxon>Agaricomycetes</taxon>
        <taxon>Agaricomycetidae</taxon>
        <taxon>Agaricales</taxon>
        <taxon>Agaricineae</taxon>
        <taxon>Hydnangiaceae</taxon>
        <taxon>Laccaria</taxon>
    </lineage>
</organism>
<dbReference type="EMBL" id="KN838660">
    <property type="protein sequence ID" value="KIJ98835.1"/>
    <property type="molecule type" value="Genomic_DNA"/>
</dbReference>
<name>A0A0C9X139_9AGAR</name>
<keyword evidence="3" id="KW-1185">Reference proteome</keyword>
<evidence type="ECO:0000313" key="3">
    <source>
        <dbReference type="Proteomes" id="UP000054477"/>
    </source>
</evidence>
<protein>
    <submittedName>
        <fullName evidence="2">Uncharacterized protein</fullName>
    </submittedName>
</protein>
<reference evidence="3" key="2">
    <citation type="submission" date="2015-01" db="EMBL/GenBank/DDBJ databases">
        <title>Evolutionary Origins and Diversification of the Mycorrhizal Mutualists.</title>
        <authorList>
            <consortium name="DOE Joint Genome Institute"/>
            <consortium name="Mycorrhizal Genomics Consortium"/>
            <person name="Kohler A."/>
            <person name="Kuo A."/>
            <person name="Nagy L.G."/>
            <person name="Floudas D."/>
            <person name="Copeland A."/>
            <person name="Barry K.W."/>
            <person name="Cichocki N."/>
            <person name="Veneault-Fourrey C."/>
            <person name="LaButti K."/>
            <person name="Lindquist E.A."/>
            <person name="Lipzen A."/>
            <person name="Lundell T."/>
            <person name="Morin E."/>
            <person name="Murat C."/>
            <person name="Riley R."/>
            <person name="Ohm R."/>
            <person name="Sun H."/>
            <person name="Tunlid A."/>
            <person name="Henrissat B."/>
            <person name="Grigoriev I.V."/>
            <person name="Hibbett D.S."/>
            <person name="Martin F."/>
        </authorList>
    </citation>
    <scope>NUCLEOTIDE SEQUENCE [LARGE SCALE GENOMIC DNA]</scope>
    <source>
        <strain evidence="3">LaAM-08-1</strain>
    </source>
</reference>
<dbReference type="HOGENOM" id="CLU_2097247_0_0_1"/>
<gene>
    <name evidence="2" type="ORF">K443DRAFT_8866</name>
</gene>
<feature type="region of interest" description="Disordered" evidence="1">
    <location>
        <begin position="58"/>
        <end position="77"/>
    </location>
</feature>
<sequence length="116" mass="12660">MGGLYCPPRFQLESSGNWAIPGHLEESILAEGPAKLDAGIALDGITLGQNPWNVFTSSTNKHILPQPPPPPSKMSTLATIASSPLPHHHHINHLLPLSPFVDHNHHNMNDLETPRH</sequence>
<evidence type="ECO:0000256" key="1">
    <source>
        <dbReference type="SAM" id="MobiDB-lite"/>
    </source>
</evidence>